<gene>
    <name evidence="10" type="ORF">J2Z79_001983</name>
</gene>
<dbReference type="Proteomes" id="UP001519289">
    <property type="component" value="Unassembled WGS sequence"/>
</dbReference>
<evidence type="ECO:0000256" key="6">
    <source>
        <dbReference type="ARBA" id="ARBA00022800"/>
    </source>
</evidence>
<dbReference type="RefSeq" id="WP_209466694.1">
    <property type="nucleotide sequence ID" value="NZ_JAGGLG010000014.1"/>
</dbReference>
<keyword evidence="4" id="KW-0479">Metal-binding</keyword>
<evidence type="ECO:0000256" key="5">
    <source>
        <dbReference type="ARBA" id="ARBA00022741"/>
    </source>
</evidence>
<dbReference type="InterPro" id="IPR036025">
    <property type="entry name" value="RtcB-like_sf"/>
</dbReference>
<proteinExistence type="predicted"/>
<evidence type="ECO:0000313" key="11">
    <source>
        <dbReference type="Proteomes" id="UP001519289"/>
    </source>
</evidence>
<accession>A0ABS4JSQ6</accession>
<name>A0ABS4JSQ6_9FIRM</name>
<evidence type="ECO:0000256" key="1">
    <source>
        <dbReference type="ARBA" id="ARBA00001936"/>
    </source>
</evidence>
<organism evidence="10 11">
    <name type="scientific">Symbiobacterium terraclitae</name>
    <dbReference type="NCBI Taxonomy" id="557451"/>
    <lineage>
        <taxon>Bacteria</taxon>
        <taxon>Bacillati</taxon>
        <taxon>Bacillota</taxon>
        <taxon>Clostridia</taxon>
        <taxon>Eubacteriales</taxon>
        <taxon>Symbiobacteriaceae</taxon>
        <taxon>Symbiobacterium</taxon>
    </lineage>
</organism>
<evidence type="ECO:0000256" key="8">
    <source>
        <dbReference type="ARBA" id="ARBA00023211"/>
    </source>
</evidence>
<dbReference type="InterPro" id="IPR001233">
    <property type="entry name" value="RtcB"/>
</dbReference>
<dbReference type="PANTHER" id="PTHR43749:SF2">
    <property type="entry name" value="RNA-SPLICING LIGASE RTCB"/>
    <property type="match status" value="1"/>
</dbReference>
<evidence type="ECO:0000256" key="7">
    <source>
        <dbReference type="ARBA" id="ARBA00023134"/>
    </source>
</evidence>
<keyword evidence="5" id="KW-0547">Nucleotide-binding</keyword>
<keyword evidence="3 10" id="KW-0436">Ligase</keyword>
<dbReference type="InterPro" id="IPR052915">
    <property type="entry name" value="RtcB-like"/>
</dbReference>
<dbReference type="Pfam" id="PF01139">
    <property type="entry name" value="RtcB"/>
    <property type="match status" value="2"/>
</dbReference>
<comment type="caution">
    <text evidence="10">The sequence shown here is derived from an EMBL/GenBank/DDBJ whole genome shotgun (WGS) entry which is preliminary data.</text>
</comment>
<dbReference type="Gene3D" id="3.90.1860.10">
    <property type="entry name" value="tRNA-splicing ligase RtcB"/>
    <property type="match status" value="1"/>
</dbReference>
<keyword evidence="11" id="KW-1185">Reference proteome</keyword>
<protein>
    <recommendedName>
        <fullName evidence="2">3'-phosphate/5'-hydroxy nucleic acid ligase</fullName>
        <ecNumber evidence="2">6.5.1.8</ecNumber>
    </recommendedName>
</protein>
<dbReference type="EMBL" id="JAGGLG010000014">
    <property type="protein sequence ID" value="MBP2018568.1"/>
    <property type="molecule type" value="Genomic_DNA"/>
</dbReference>
<evidence type="ECO:0000256" key="4">
    <source>
        <dbReference type="ARBA" id="ARBA00022723"/>
    </source>
</evidence>
<evidence type="ECO:0000256" key="3">
    <source>
        <dbReference type="ARBA" id="ARBA00022598"/>
    </source>
</evidence>
<comment type="cofactor">
    <cofactor evidence="1">
        <name>Mn(2+)</name>
        <dbReference type="ChEBI" id="CHEBI:29035"/>
    </cofactor>
</comment>
<evidence type="ECO:0000256" key="2">
    <source>
        <dbReference type="ARBA" id="ARBA00012726"/>
    </source>
</evidence>
<sequence>MPYSMYGRFPVFGEHDRETLAQLQTCAEVGDAVAAALMADGHKGYSQPIGGVLFYDKYISPSGVGYDIACGNKAVRTNLTYGDIQADKGRLASEIFRQVSFGIGRKNAVRVDHELFDDPTWNDVHYLRTLKPLAQDQLGTVGAGNHYVDLMAEVQSEWKLGDPIPAGAPVWVAVHFGSRGFGHRTASGFLNLAAGRDWDARAPGESMDQPPTLIPASSALGQDYIAAMRLAGRYAYAGRDYVVEQVLRILGAEATFTVHNHHNYAWLEEHGGVKGWAIRKGATPLFPGQLGFIGGSMGDIAVVVRGVDGEEARAALYSTVHGAGRVMSRTQAAGKWKRMGGRRVRVGGAIDMESVRRRLAAAGVELRGAGADEAPDVYRPLRQVLACHAPTMEVLHVLAPVCVVMADAEEFDPYKD</sequence>
<dbReference type="PANTHER" id="PTHR43749">
    <property type="entry name" value="RNA-SPLICING LIGASE RTCB"/>
    <property type="match status" value="1"/>
</dbReference>
<dbReference type="GO" id="GO:0003972">
    <property type="term" value="F:RNA ligase (ATP) activity"/>
    <property type="evidence" value="ECO:0007669"/>
    <property type="project" value="UniProtKB-EC"/>
</dbReference>
<dbReference type="SUPFAM" id="SSF103365">
    <property type="entry name" value="Hypothetical protein PH1602"/>
    <property type="match status" value="1"/>
</dbReference>
<keyword evidence="8" id="KW-0464">Manganese</keyword>
<evidence type="ECO:0000313" key="10">
    <source>
        <dbReference type="EMBL" id="MBP2018568.1"/>
    </source>
</evidence>
<reference evidence="10 11" key="1">
    <citation type="submission" date="2021-03" db="EMBL/GenBank/DDBJ databases">
        <title>Genomic Encyclopedia of Type Strains, Phase IV (KMG-IV): sequencing the most valuable type-strain genomes for metagenomic binning, comparative biology and taxonomic classification.</title>
        <authorList>
            <person name="Goeker M."/>
        </authorList>
    </citation>
    <scope>NUCLEOTIDE SEQUENCE [LARGE SCALE GENOMIC DNA]</scope>
    <source>
        <strain evidence="10 11">DSM 27138</strain>
    </source>
</reference>
<keyword evidence="6" id="KW-0692">RNA repair</keyword>
<comment type="catalytic activity">
    <reaction evidence="9">
        <text>a 3'-end 3'-phospho-ribonucleotide-RNA + a 5'-end dephospho-ribonucleoside-RNA + GTP = a ribonucleotidyl-ribonucleotide-RNA + GMP + diphosphate</text>
        <dbReference type="Rhea" id="RHEA:68076"/>
        <dbReference type="Rhea" id="RHEA-COMP:10463"/>
        <dbReference type="Rhea" id="RHEA-COMP:13936"/>
        <dbReference type="Rhea" id="RHEA-COMP:17355"/>
        <dbReference type="ChEBI" id="CHEBI:33019"/>
        <dbReference type="ChEBI" id="CHEBI:37565"/>
        <dbReference type="ChEBI" id="CHEBI:58115"/>
        <dbReference type="ChEBI" id="CHEBI:83062"/>
        <dbReference type="ChEBI" id="CHEBI:138284"/>
        <dbReference type="ChEBI" id="CHEBI:173118"/>
        <dbReference type="EC" id="6.5.1.8"/>
    </reaction>
</comment>
<keyword evidence="7" id="KW-0342">GTP-binding</keyword>
<evidence type="ECO:0000256" key="9">
    <source>
        <dbReference type="ARBA" id="ARBA00047746"/>
    </source>
</evidence>
<dbReference type="EC" id="6.5.1.8" evidence="2"/>